<sequence length="169" mass="19042">MRPQRSIFPAIALLCLPVIETSSSPESCLLPVGAGSFKATSLNRIPQTPCYLATSNVKVLIEETSYPLGYWAMRSIFASLSNDIGAHPVTEPMSSTLLWYFGEYPYNNTELFVRMQHDIMTWGQWEGATNILAFFYDTFSTVSLSFEVWSSLDGVQRLAQGRFSLYDRI</sequence>
<dbReference type="EMBL" id="JAFEKC020000013">
    <property type="protein sequence ID" value="KAK0511237.1"/>
    <property type="molecule type" value="Genomic_DNA"/>
</dbReference>
<accession>A0AA39QXU2</accession>
<gene>
    <name evidence="2" type="ORF">JMJ35_005810</name>
</gene>
<keyword evidence="3" id="KW-1185">Reference proteome</keyword>
<organism evidence="2 3">
    <name type="scientific">Cladonia borealis</name>
    <dbReference type="NCBI Taxonomy" id="184061"/>
    <lineage>
        <taxon>Eukaryota</taxon>
        <taxon>Fungi</taxon>
        <taxon>Dikarya</taxon>
        <taxon>Ascomycota</taxon>
        <taxon>Pezizomycotina</taxon>
        <taxon>Lecanoromycetes</taxon>
        <taxon>OSLEUM clade</taxon>
        <taxon>Lecanoromycetidae</taxon>
        <taxon>Lecanorales</taxon>
        <taxon>Lecanorineae</taxon>
        <taxon>Cladoniaceae</taxon>
        <taxon>Cladonia</taxon>
    </lineage>
</organism>
<protein>
    <submittedName>
        <fullName evidence="2">Uncharacterized protein</fullName>
    </submittedName>
</protein>
<feature type="chain" id="PRO_5041357396" evidence="1">
    <location>
        <begin position="24"/>
        <end position="169"/>
    </location>
</feature>
<name>A0AA39QXU2_9LECA</name>
<evidence type="ECO:0000256" key="1">
    <source>
        <dbReference type="SAM" id="SignalP"/>
    </source>
</evidence>
<keyword evidence="1" id="KW-0732">Signal</keyword>
<dbReference type="AlphaFoldDB" id="A0AA39QXU2"/>
<dbReference type="Proteomes" id="UP001166286">
    <property type="component" value="Unassembled WGS sequence"/>
</dbReference>
<evidence type="ECO:0000313" key="2">
    <source>
        <dbReference type="EMBL" id="KAK0511237.1"/>
    </source>
</evidence>
<proteinExistence type="predicted"/>
<comment type="caution">
    <text evidence="2">The sequence shown here is derived from an EMBL/GenBank/DDBJ whole genome shotgun (WGS) entry which is preliminary data.</text>
</comment>
<reference evidence="2" key="1">
    <citation type="submission" date="2023-03" db="EMBL/GenBank/DDBJ databases">
        <title>Complete genome of Cladonia borealis.</title>
        <authorList>
            <person name="Park H."/>
        </authorList>
    </citation>
    <scope>NUCLEOTIDE SEQUENCE</scope>
    <source>
        <strain evidence="2">ANT050790</strain>
    </source>
</reference>
<evidence type="ECO:0000313" key="3">
    <source>
        <dbReference type="Proteomes" id="UP001166286"/>
    </source>
</evidence>
<feature type="signal peptide" evidence="1">
    <location>
        <begin position="1"/>
        <end position="23"/>
    </location>
</feature>